<proteinExistence type="predicted"/>
<organism evidence="2 3">
    <name type="scientific">Hahella chejuensis (strain KCTC 2396)</name>
    <dbReference type="NCBI Taxonomy" id="349521"/>
    <lineage>
        <taxon>Bacteria</taxon>
        <taxon>Pseudomonadati</taxon>
        <taxon>Pseudomonadota</taxon>
        <taxon>Gammaproteobacteria</taxon>
        <taxon>Oceanospirillales</taxon>
        <taxon>Hahellaceae</taxon>
        <taxon>Hahella</taxon>
    </lineage>
</organism>
<evidence type="ECO:0000259" key="1">
    <source>
        <dbReference type="Pfam" id="PF05076"/>
    </source>
</evidence>
<reference evidence="2 3" key="1">
    <citation type="journal article" date="2005" name="Nucleic Acids Res.">
        <title>Genomic blueprint of Hahella chejuensis, a marine microbe producing an algicidal agent.</title>
        <authorList>
            <person name="Jeong H."/>
            <person name="Yim J.H."/>
            <person name="Lee C."/>
            <person name="Choi S.-H."/>
            <person name="Park Y.K."/>
            <person name="Yoon S.H."/>
            <person name="Hur C.-G."/>
            <person name="Kang H.-Y."/>
            <person name="Kim D."/>
            <person name="Lee H.H."/>
            <person name="Park K.H."/>
            <person name="Park S.-H."/>
            <person name="Park H.-S."/>
            <person name="Lee H.K."/>
            <person name="Oh T.K."/>
            <person name="Kim J.F."/>
        </authorList>
    </citation>
    <scope>NUCLEOTIDE SEQUENCE [LARGE SCALE GENOMIC DNA]</scope>
    <source>
        <strain evidence="2 3">KCTC 2396</strain>
    </source>
</reference>
<accession>Q2SEL0</accession>
<dbReference type="RefSeq" id="WP_011397981.1">
    <property type="nucleotide sequence ID" value="NC_007645.1"/>
</dbReference>
<dbReference type="eggNOG" id="ENOG5032T1S">
    <property type="taxonomic scope" value="Bacteria"/>
</dbReference>
<dbReference type="Proteomes" id="UP000000238">
    <property type="component" value="Chromosome"/>
</dbReference>
<name>Q2SEL0_HAHCH</name>
<dbReference type="KEGG" id="hch:HCH_04207"/>
<dbReference type="AlphaFoldDB" id="Q2SEL0"/>
<evidence type="ECO:0000313" key="2">
    <source>
        <dbReference type="EMBL" id="ABC30914.1"/>
    </source>
</evidence>
<dbReference type="InterPro" id="IPR020941">
    <property type="entry name" value="SUFU-like_domain"/>
</dbReference>
<evidence type="ECO:0000313" key="3">
    <source>
        <dbReference type="Proteomes" id="UP000000238"/>
    </source>
</evidence>
<gene>
    <name evidence="2" type="ordered locus">HCH_04207</name>
</gene>
<dbReference type="STRING" id="349521.HCH_04207"/>
<sequence length="263" mass="28994">MKSLFKKLAGFFSSKASASDQGAAPITQNGNPQEQFWRKVYDERSEYYETHFGALPSEILKIGHMFGVWPGGGLYMIPANKLGEGMWVYTTFGFTNPDMPSGVAAQNVEVEKDEQGRVVSTAATLTRKEAAAQTDGVPGYGYEMLVIAREKAEWPLWFLQWTANAEILNDAGILERVSKHDGLTVEEIQAGESEFINVLIAKAQPPLPSSGKLSNGNMEILIATVITEEEMRWSMEHGRPALLQRLMKAGVGQVSDRHRASVV</sequence>
<protein>
    <recommendedName>
        <fullName evidence="1">Suppressor of fused-like domain-containing protein</fullName>
    </recommendedName>
</protein>
<keyword evidence="3" id="KW-1185">Reference proteome</keyword>
<dbReference type="EMBL" id="CP000155">
    <property type="protein sequence ID" value="ABC30914.1"/>
    <property type="molecule type" value="Genomic_DNA"/>
</dbReference>
<dbReference type="Pfam" id="PF05076">
    <property type="entry name" value="SUFU"/>
    <property type="match status" value="1"/>
</dbReference>
<feature type="domain" description="Suppressor of fused-like" evidence="1">
    <location>
        <begin position="82"/>
        <end position="259"/>
    </location>
</feature>
<dbReference type="HOGENOM" id="CLU_1056749_0_0_6"/>
<dbReference type="OrthoDB" id="6194342at2"/>